<dbReference type="InterPro" id="IPR019887">
    <property type="entry name" value="Tscrpt_reg_AsnC/Lrp_C"/>
</dbReference>
<dbReference type="GeneID" id="97608970"/>
<dbReference type="Proteomes" id="UP000245934">
    <property type="component" value="Unassembled WGS sequence"/>
</dbReference>
<keyword evidence="1" id="KW-0805">Transcription regulation</keyword>
<protein>
    <submittedName>
        <fullName evidence="5">AsnC family transcriptional regulator</fullName>
    </submittedName>
</protein>
<dbReference type="InterPro" id="IPR036388">
    <property type="entry name" value="WH-like_DNA-bd_sf"/>
</dbReference>
<dbReference type="InterPro" id="IPR011008">
    <property type="entry name" value="Dimeric_a/b-barrel"/>
</dbReference>
<dbReference type="PANTHER" id="PTHR43413">
    <property type="entry name" value="TRANSCRIPTIONAL REGULATOR, ASNC FAMILY"/>
    <property type="match status" value="1"/>
</dbReference>
<accession>A0A2V2MXU9</accession>
<dbReference type="GO" id="GO:0043565">
    <property type="term" value="F:sequence-specific DNA binding"/>
    <property type="evidence" value="ECO:0007669"/>
    <property type="project" value="InterPro"/>
</dbReference>
<reference evidence="5 6" key="1">
    <citation type="submission" date="2018-05" db="EMBL/GenBank/DDBJ databases">
        <title>Draft genome of Methanospirillum stamsii Pt1.</title>
        <authorList>
            <person name="Dueholm M.S."/>
            <person name="Nielsen P.H."/>
            <person name="Bakmann L.F."/>
            <person name="Otzen D.E."/>
        </authorList>
    </citation>
    <scope>NUCLEOTIDE SEQUENCE [LARGE SCALE GENOMIC DNA]</scope>
    <source>
        <strain evidence="5 6">Pt1</strain>
    </source>
</reference>
<evidence type="ECO:0000256" key="1">
    <source>
        <dbReference type="ARBA" id="ARBA00023015"/>
    </source>
</evidence>
<dbReference type="PANTHER" id="PTHR43413:SF7">
    <property type="entry name" value="HTH-TYPE TRANSCRIPTIONAL REGULATOR PTR2"/>
    <property type="match status" value="1"/>
</dbReference>
<keyword evidence="3" id="KW-0804">Transcription</keyword>
<dbReference type="OrthoDB" id="131500at2157"/>
<dbReference type="Gene3D" id="1.10.10.10">
    <property type="entry name" value="Winged helix-like DNA-binding domain superfamily/Winged helix DNA-binding domain"/>
    <property type="match status" value="1"/>
</dbReference>
<dbReference type="PRINTS" id="PR00033">
    <property type="entry name" value="HTHASNC"/>
</dbReference>
<dbReference type="InterPro" id="IPR050684">
    <property type="entry name" value="HTH-Siroheme_Decarb"/>
</dbReference>
<evidence type="ECO:0000259" key="4">
    <source>
        <dbReference type="PROSITE" id="PS50956"/>
    </source>
</evidence>
<feature type="domain" description="HTH asnC-type" evidence="4">
    <location>
        <begin position="1"/>
        <end position="81"/>
    </location>
</feature>
<organism evidence="5 6">
    <name type="scientific">Methanospirillum stamsii</name>
    <dbReference type="NCBI Taxonomy" id="1277351"/>
    <lineage>
        <taxon>Archaea</taxon>
        <taxon>Methanobacteriati</taxon>
        <taxon>Methanobacteriota</taxon>
        <taxon>Stenosarchaea group</taxon>
        <taxon>Methanomicrobia</taxon>
        <taxon>Methanomicrobiales</taxon>
        <taxon>Methanospirillaceae</taxon>
        <taxon>Methanospirillum</taxon>
    </lineage>
</organism>
<dbReference type="RefSeq" id="WP_109941806.1">
    <property type="nucleotide sequence ID" value="NZ_CP176366.1"/>
</dbReference>
<dbReference type="InterPro" id="IPR000485">
    <property type="entry name" value="AsnC-type_HTH_dom"/>
</dbReference>
<dbReference type="PROSITE" id="PS50956">
    <property type="entry name" value="HTH_ASNC_2"/>
    <property type="match status" value="1"/>
</dbReference>
<dbReference type="Pfam" id="PF01037">
    <property type="entry name" value="AsnC_trans_reg"/>
    <property type="match status" value="1"/>
</dbReference>
<dbReference type="SMART" id="SM00344">
    <property type="entry name" value="HTH_ASNC"/>
    <property type="match status" value="1"/>
</dbReference>
<dbReference type="Gene3D" id="3.30.70.920">
    <property type="match status" value="1"/>
</dbReference>
<dbReference type="Pfam" id="PF13404">
    <property type="entry name" value="HTH_AsnC-type"/>
    <property type="match status" value="1"/>
</dbReference>
<dbReference type="InterPro" id="IPR036390">
    <property type="entry name" value="WH_DNA-bd_sf"/>
</dbReference>
<name>A0A2V2MXU9_9EURY</name>
<sequence length="163" mass="18770">MDDIDRSLLSLLEEDCTIPLHNLAVMLGCNEEEVAGRKKQLEEDGIIRRYSAVINWEQVDKGAVYAIIELKVAPERDHGYDRIASRISRFANVRSLRLRTGTHDLQLLVTGKSMQEIARFVSEHIAPMERIRETATHIIMKTYKENGVLYVEREDGQRLPFSF</sequence>
<evidence type="ECO:0000313" key="5">
    <source>
        <dbReference type="EMBL" id="PWR71070.1"/>
    </source>
</evidence>
<evidence type="ECO:0000313" key="6">
    <source>
        <dbReference type="Proteomes" id="UP000245934"/>
    </source>
</evidence>
<dbReference type="SUPFAM" id="SSF46785">
    <property type="entry name" value="Winged helix' DNA-binding domain"/>
    <property type="match status" value="1"/>
</dbReference>
<dbReference type="PROSITE" id="PS51257">
    <property type="entry name" value="PROKAR_LIPOPROTEIN"/>
    <property type="match status" value="1"/>
</dbReference>
<dbReference type="SUPFAM" id="SSF54909">
    <property type="entry name" value="Dimeric alpha+beta barrel"/>
    <property type="match status" value="1"/>
</dbReference>
<comment type="caution">
    <text evidence="5">The sequence shown here is derived from an EMBL/GenBank/DDBJ whole genome shotgun (WGS) entry which is preliminary data.</text>
</comment>
<dbReference type="AlphaFoldDB" id="A0A2V2MXU9"/>
<evidence type="ECO:0000256" key="2">
    <source>
        <dbReference type="ARBA" id="ARBA00023125"/>
    </source>
</evidence>
<dbReference type="InterPro" id="IPR019888">
    <property type="entry name" value="Tscrpt_reg_AsnC-like"/>
</dbReference>
<dbReference type="EMBL" id="QGMZ01000038">
    <property type="protein sequence ID" value="PWR71070.1"/>
    <property type="molecule type" value="Genomic_DNA"/>
</dbReference>
<keyword evidence="6" id="KW-1185">Reference proteome</keyword>
<evidence type="ECO:0000256" key="3">
    <source>
        <dbReference type="ARBA" id="ARBA00023163"/>
    </source>
</evidence>
<gene>
    <name evidence="5" type="ORF">DLD82_14310</name>
</gene>
<proteinExistence type="predicted"/>
<keyword evidence="2" id="KW-0238">DNA-binding</keyword>